<dbReference type="AlphaFoldDB" id="A0A1U7EV61"/>
<evidence type="ECO:0000313" key="13">
    <source>
        <dbReference type="EMBL" id="CAI48890.1"/>
    </source>
</evidence>
<feature type="binding site" description="type 1 copper site" evidence="10">
    <location>
        <position position="134"/>
    </location>
    <ligand>
        <name>Cu cation</name>
        <dbReference type="ChEBI" id="CHEBI:23378"/>
        <label>1</label>
    </ligand>
</feature>
<dbReference type="PROSITE" id="PS51318">
    <property type="entry name" value="TAT"/>
    <property type="match status" value="1"/>
</dbReference>
<dbReference type="Proteomes" id="UP000002698">
    <property type="component" value="Chromosome"/>
</dbReference>
<keyword evidence="8 10" id="KW-0186">Copper</keyword>
<feature type="region of interest" description="Disordered" evidence="11">
    <location>
        <begin position="27"/>
        <end position="55"/>
    </location>
</feature>
<dbReference type="EC" id="1.7.2.1" evidence="3"/>
<reference evidence="13 14" key="1">
    <citation type="journal article" date="2005" name="Genome Res.">
        <title>Living with two extremes: conclusions from the genome sequence of Natronomonas pharaonis.</title>
        <authorList>
            <person name="Falb M."/>
            <person name="Pfeiffer F."/>
            <person name="Palm P."/>
            <person name="Rodewald K."/>
            <person name="Hickmann V."/>
            <person name="Tittor J."/>
            <person name="Oesterhelt D."/>
        </authorList>
    </citation>
    <scope>NUCLEOTIDE SEQUENCE [LARGE SCALE GENOMIC DNA]</scope>
    <source>
        <strain evidence="14">ATCC 35678 / DSM 2160 / CIP 103997 / JCM 8858 / NBRC 14720 / NCIMB 2260 / Gabara</strain>
    </source>
</reference>
<dbReference type="FunFam" id="2.60.40.420:FF:000093">
    <property type="entry name" value="Copper-containing nitrite reductase"/>
    <property type="match status" value="1"/>
</dbReference>
<evidence type="ECO:0000256" key="7">
    <source>
        <dbReference type="ARBA" id="ARBA00023002"/>
    </source>
</evidence>
<feature type="binding site" description="type 1 copper site" evidence="10">
    <location>
        <position position="139"/>
    </location>
    <ligand>
        <name>Cu cation</name>
        <dbReference type="ChEBI" id="CHEBI:23378"/>
        <label>1</label>
    </ligand>
</feature>
<dbReference type="STRING" id="348780.NP_1598A"/>
<name>A0A1U7EV61_NATPD</name>
<dbReference type="GO" id="GO:0050421">
    <property type="term" value="F:nitrite reductase (NO-forming) activity"/>
    <property type="evidence" value="ECO:0007669"/>
    <property type="project" value="UniProtKB-EC"/>
</dbReference>
<evidence type="ECO:0000256" key="10">
    <source>
        <dbReference type="PIRSR" id="PIRSR601287-1"/>
    </source>
</evidence>
<organism evidence="13 14">
    <name type="scientific">Natronomonas pharaonis (strain ATCC 35678 / DSM 2160 / CIP 103997 / JCM 8858 / NBRC 14720 / NCIMB 2260 / Gabara)</name>
    <name type="common">Halobacterium pharaonis</name>
    <dbReference type="NCBI Taxonomy" id="348780"/>
    <lineage>
        <taxon>Archaea</taxon>
        <taxon>Methanobacteriati</taxon>
        <taxon>Methanobacteriota</taxon>
        <taxon>Stenosarchaea group</taxon>
        <taxon>Halobacteria</taxon>
        <taxon>Halobacteriales</taxon>
        <taxon>Natronomonadaceae</taxon>
        <taxon>Natronomonas</taxon>
    </lineage>
</organism>
<gene>
    <name evidence="13" type="primary">nirK</name>
    <name evidence="13" type="ordered locus">NP_1598A</name>
</gene>
<dbReference type="RefSeq" id="WP_011322524.1">
    <property type="nucleotide sequence ID" value="NC_007426.1"/>
</dbReference>
<dbReference type="InterPro" id="IPR011707">
    <property type="entry name" value="Cu-oxidase-like_N"/>
</dbReference>
<feature type="binding site" description="type 1 copper site" evidence="10">
    <location>
        <position position="333"/>
    </location>
    <ligand>
        <name>Cu cation</name>
        <dbReference type="ChEBI" id="CHEBI:23378"/>
        <label>1</label>
    </ligand>
</feature>
<comment type="cofactor">
    <cofactor evidence="1 10">
        <name>Cu(+)</name>
        <dbReference type="ChEBI" id="CHEBI:49552"/>
    </cofactor>
</comment>
<dbReference type="CDD" id="cd04208">
    <property type="entry name" value="CuRO_2_CuNIR"/>
    <property type="match status" value="1"/>
</dbReference>
<dbReference type="eggNOG" id="arCOG03914">
    <property type="taxonomic scope" value="Archaea"/>
</dbReference>
<keyword evidence="7 13" id="KW-0560">Oxidoreductase</keyword>
<evidence type="ECO:0000259" key="12">
    <source>
        <dbReference type="Pfam" id="PF07732"/>
    </source>
</evidence>
<evidence type="ECO:0000256" key="4">
    <source>
        <dbReference type="ARBA" id="ARBA00017290"/>
    </source>
</evidence>
<comment type="cofactor">
    <cofactor evidence="10">
        <name>Cu(2+)</name>
        <dbReference type="ChEBI" id="CHEBI:29036"/>
    </cofactor>
</comment>
<evidence type="ECO:0000256" key="2">
    <source>
        <dbReference type="ARBA" id="ARBA00011233"/>
    </source>
</evidence>
<evidence type="ECO:0000256" key="6">
    <source>
        <dbReference type="ARBA" id="ARBA00022737"/>
    </source>
</evidence>
<dbReference type="HOGENOM" id="CLU_031740_1_0_2"/>
<dbReference type="KEGG" id="nph:NP_1598A"/>
<evidence type="ECO:0000256" key="5">
    <source>
        <dbReference type="ARBA" id="ARBA00022723"/>
    </source>
</evidence>
<dbReference type="InterPro" id="IPR006311">
    <property type="entry name" value="TAT_signal"/>
</dbReference>
<dbReference type="EMBL" id="CR936257">
    <property type="protein sequence ID" value="CAI48890.1"/>
    <property type="molecule type" value="Genomic_DNA"/>
</dbReference>
<proteinExistence type="predicted"/>
<dbReference type="PRINTS" id="PR00695">
    <property type="entry name" value="CUNO2RDTASE"/>
</dbReference>
<accession>A0A1U7EV61</accession>
<dbReference type="Pfam" id="PF07732">
    <property type="entry name" value="Cu-oxidase_3"/>
    <property type="match status" value="1"/>
</dbReference>
<dbReference type="InterPro" id="IPR008972">
    <property type="entry name" value="Cupredoxin"/>
</dbReference>
<evidence type="ECO:0000256" key="3">
    <source>
        <dbReference type="ARBA" id="ARBA00011882"/>
    </source>
</evidence>
<feature type="binding site" description="type 1 copper site" evidence="10">
    <location>
        <position position="188"/>
    </location>
    <ligand>
        <name>Cu cation</name>
        <dbReference type="ChEBI" id="CHEBI:23378"/>
        <label>1</label>
    </ligand>
</feature>
<dbReference type="CDD" id="cd11020">
    <property type="entry name" value="CuRO_1_CuNIR"/>
    <property type="match status" value="1"/>
</dbReference>
<dbReference type="EnsemblBacteria" id="CAI48890">
    <property type="protein sequence ID" value="CAI48890"/>
    <property type="gene ID" value="NP_1598A"/>
</dbReference>
<keyword evidence="5 10" id="KW-0479">Metal-binding</keyword>
<sequence>MTQNTNPNRRTFLKAAGAGGAFLLAGCVGNEGEPTDESTPEPAPQQAGLDPAQSVDTDRIAADPRDIPDPVDWDEPRHHEIEIATTEEIAEVEPGVTFQYMTFGGQVPGPMVRVREGDTINLTLTNESESAMPHNIDFHATYGPGGGADDTTIGPGESATIEFQAMYPGIHVYHCAVPNMDHHISAGMFGAILVEPEDGLPEVDHEFYFGQHELYTEGQAGEEGHHGFDFDSMRAEDPTYVCLNGEAYAFTGNGYGPMTVDKGDTVRVFFASGGPNLTSSVHPIGNVMSRYYRDGDLLSEPDRNIETAPVAPGTVAAWEMETPVPGPIKIVDHALSRVVRKGMMGVIEVEGELEPDIYNPDP</sequence>
<comment type="catalytic activity">
    <reaction evidence="9">
        <text>nitric oxide + Fe(III)-[cytochrome c] + H2O = Fe(II)-[cytochrome c] + nitrite + 2 H(+)</text>
        <dbReference type="Rhea" id="RHEA:15233"/>
        <dbReference type="Rhea" id="RHEA-COMP:10350"/>
        <dbReference type="Rhea" id="RHEA-COMP:14399"/>
        <dbReference type="ChEBI" id="CHEBI:15377"/>
        <dbReference type="ChEBI" id="CHEBI:15378"/>
        <dbReference type="ChEBI" id="CHEBI:16301"/>
        <dbReference type="ChEBI" id="CHEBI:16480"/>
        <dbReference type="ChEBI" id="CHEBI:29033"/>
        <dbReference type="ChEBI" id="CHEBI:29034"/>
        <dbReference type="EC" id="1.7.2.1"/>
    </reaction>
</comment>
<dbReference type="InterPro" id="IPR019546">
    <property type="entry name" value="TAT_signal_bac_arc"/>
</dbReference>
<dbReference type="NCBIfam" id="TIGR01409">
    <property type="entry name" value="TAT_signal_seq"/>
    <property type="match status" value="1"/>
</dbReference>
<dbReference type="GO" id="GO:0005507">
    <property type="term" value="F:copper ion binding"/>
    <property type="evidence" value="ECO:0007669"/>
    <property type="project" value="InterPro"/>
</dbReference>
<evidence type="ECO:0000256" key="1">
    <source>
        <dbReference type="ARBA" id="ARBA00001960"/>
    </source>
</evidence>
<dbReference type="SUPFAM" id="SSF49503">
    <property type="entry name" value="Cupredoxins"/>
    <property type="match status" value="2"/>
</dbReference>
<dbReference type="InterPro" id="IPR001287">
    <property type="entry name" value="NO2-reductase_Cu"/>
</dbReference>
<keyword evidence="6" id="KW-0677">Repeat</keyword>
<feature type="binding site" description="type 1 copper site" evidence="10">
    <location>
        <position position="174"/>
    </location>
    <ligand>
        <name>Cu cation</name>
        <dbReference type="ChEBI" id="CHEBI:23378"/>
        <label>1</label>
    </ligand>
</feature>
<dbReference type="PANTHER" id="PTHR11709">
    <property type="entry name" value="MULTI-COPPER OXIDASE"/>
    <property type="match status" value="1"/>
</dbReference>
<protein>
    <recommendedName>
        <fullName evidence="4">Copper-containing nitrite reductase</fullName>
        <ecNumber evidence="3">1.7.2.1</ecNumber>
    </recommendedName>
</protein>
<dbReference type="InterPro" id="IPR045087">
    <property type="entry name" value="Cu-oxidase_fam"/>
</dbReference>
<dbReference type="PANTHER" id="PTHR11709:SF394">
    <property type="entry name" value="FI03373P-RELATED"/>
    <property type="match status" value="1"/>
</dbReference>
<dbReference type="Gene3D" id="2.60.40.420">
    <property type="entry name" value="Cupredoxins - blue copper proteins"/>
    <property type="match status" value="2"/>
</dbReference>
<evidence type="ECO:0000256" key="9">
    <source>
        <dbReference type="ARBA" id="ARBA00049340"/>
    </source>
</evidence>
<dbReference type="NCBIfam" id="TIGR02376">
    <property type="entry name" value="Cu_nitrite_red"/>
    <property type="match status" value="1"/>
</dbReference>
<comment type="subunit">
    <text evidence="2">Homotrimer.</text>
</comment>
<evidence type="ECO:0000256" key="11">
    <source>
        <dbReference type="SAM" id="MobiDB-lite"/>
    </source>
</evidence>
<feature type="binding site" description="type 1 copper site" evidence="10">
    <location>
        <position position="175"/>
    </location>
    <ligand>
        <name>Cu cation</name>
        <dbReference type="ChEBI" id="CHEBI:23378"/>
        <label>1</label>
    </ligand>
</feature>
<evidence type="ECO:0000313" key="14">
    <source>
        <dbReference type="Proteomes" id="UP000002698"/>
    </source>
</evidence>
<evidence type="ECO:0000256" key="8">
    <source>
        <dbReference type="ARBA" id="ARBA00023008"/>
    </source>
</evidence>
<keyword evidence="14" id="KW-1185">Reference proteome</keyword>
<feature type="binding site" description="type 1 copper site" evidence="10">
    <location>
        <position position="183"/>
    </location>
    <ligand>
        <name>Cu cation</name>
        <dbReference type="ChEBI" id="CHEBI:23378"/>
        <label>1</label>
    </ligand>
</feature>
<dbReference type="OrthoDB" id="12293at2157"/>
<dbReference type="GeneID" id="3702978"/>
<feature type="domain" description="Plastocyanin-like" evidence="12">
    <location>
        <begin position="90"/>
        <end position="197"/>
    </location>
</feature>